<evidence type="ECO:0000313" key="3">
    <source>
        <dbReference type="EMBL" id="CAH3163195.1"/>
    </source>
</evidence>
<dbReference type="GO" id="GO:0008270">
    <property type="term" value="F:zinc ion binding"/>
    <property type="evidence" value="ECO:0007669"/>
    <property type="project" value="UniProtKB-KW"/>
</dbReference>
<protein>
    <recommendedName>
        <fullName evidence="2">C2H2-type domain-containing protein</fullName>
    </recommendedName>
</protein>
<dbReference type="AlphaFoldDB" id="A0AAU9XZB6"/>
<dbReference type="PANTHER" id="PTHR33845">
    <property type="entry name" value="C2H2-TYPE DOMAIN-CONTAINING PROTEIN"/>
    <property type="match status" value="1"/>
</dbReference>
<reference evidence="3 4" key="1">
    <citation type="submission" date="2022-05" db="EMBL/GenBank/DDBJ databases">
        <authorList>
            <consortium name="Genoscope - CEA"/>
            <person name="William W."/>
        </authorList>
    </citation>
    <scope>NUCLEOTIDE SEQUENCE [LARGE SCALE GENOMIC DNA]</scope>
</reference>
<dbReference type="PROSITE" id="PS50157">
    <property type="entry name" value="ZINC_FINGER_C2H2_2"/>
    <property type="match status" value="1"/>
</dbReference>
<dbReference type="EMBL" id="CALNXJ010000090">
    <property type="protein sequence ID" value="CAH3163195.1"/>
    <property type="molecule type" value="Genomic_DNA"/>
</dbReference>
<evidence type="ECO:0000313" key="4">
    <source>
        <dbReference type="Proteomes" id="UP001159428"/>
    </source>
</evidence>
<keyword evidence="4" id="KW-1185">Reference proteome</keyword>
<keyword evidence="1" id="KW-0479">Metal-binding</keyword>
<dbReference type="Proteomes" id="UP001159428">
    <property type="component" value="Unassembled WGS sequence"/>
</dbReference>
<proteinExistence type="predicted"/>
<name>A0AAU9XZB6_9CNID</name>
<evidence type="ECO:0000256" key="1">
    <source>
        <dbReference type="PROSITE-ProRule" id="PRU00042"/>
    </source>
</evidence>
<accession>A0AAU9XZB6</accession>
<feature type="domain" description="C2H2-type" evidence="2">
    <location>
        <begin position="767"/>
        <end position="796"/>
    </location>
</feature>
<dbReference type="InterPro" id="IPR013087">
    <property type="entry name" value="Znf_C2H2_type"/>
</dbReference>
<dbReference type="PANTHER" id="PTHR33845:SF1">
    <property type="entry name" value="C2H2-TYPE DOMAIN-CONTAINING PROTEIN"/>
    <property type="match status" value="1"/>
</dbReference>
<organism evidence="3 4">
    <name type="scientific">Pocillopora meandrina</name>
    <dbReference type="NCBI Taxonomy" id="46732"/>
    <lineage>
        <taxon>Eukaryota</taxon>
        <taxon>Metazoa</taxon>
        <taxon>Cnidaria</taxon>
        <taxon>Anthozoa</taxon>
        <taxon>Hexacorallia</taxon>
        <taxon>Scleractinia</taxon>
        <taxon>Astrocoeniina</taxon>
        <taxon>Pocilloporidae</taxon>
        <taxon>Pocillopora</taxon>
    </lineage>
</organism>
<keyword evidence="1" id="KW-0863">Zinc-finger</keyword>
<sequence length="965" mass="108359">MRWRSSKVKCSIPLEITAHKTASVKGDRHLDSVLSAFILNTEGILIQVGSPLCRMCKQHFAETNQQQKVTPAPMIEVTPCNSSNSSPGQSDTGQSVEEFAESLGRLTNADDTFLSPDTISTASTQSDEPTPVILHEAREKLSEFLAACKLEPLGKPWLSWSDSSERTRQRQTRRATEIVATVLKSVTPDNAGELWRRLASSTAMNKALGVSELSHSEHLYLEALAEAYQNATSWDTRRQVLSIMAGVGTFNDISRYIPGLTRYRYSMANLHRSQFGRGAQVPQQPTTRIRVDLRQLDHFLGFIMSPHLVQDLPFGQKHLKLSSGEVIQVPNVFRMMIPERVIQQYTQYCLVINFKPFSETTMRRVLFECSASVRKSLQGLDYFAAEGARAFDDLVALVRQIGGLGSGKEWETTVVQALMTSKQYLKGDYKVHVTSPSNVADHCVLFALSDSSDADYQQQCSHQHTDLCDRCQSLQETLAKIERVLGETTFPTQDAKDEALFIFQTAQLAIMSWKCHILRSANQDQARIYALEKLDDNTVLIINDWAMKFLPQKYRESQTDWFGKRGISWHVSVVYRRVSGVLQWQGFLHIVQSCNQGSAAVVKIMQDVLNTIKLEHSEINKAFFRQDNAGCYHSSSTVLSCPVISSSTGIEIKRIDFSDPQGGKGTADRLAATCKNHVRTFINEGNDVTNAEQLKSALLSHGGIEGVRVAVMQSVEEEAVVDDNRKIIGINKLNNFEFKDEILVVWCAYVEQVHDPTDNTNESSSVFTCSQDGCVKVFQRLSSLEKHLSIEKCTKSLEKRSLLDLAKLDYKSRLEEGTTSQVISFASFRDTREATSGEVEVKEGWALKPSKKAYRFNQNQRDYLNAKFTIGQTSGRKLDEENFTMARETILSITLQHPITYDQYDICAMAKGGSLERLKLGMLQNICQQLELEVPPKPVRRKALCVDLLKKAVINCTCQLRGKNM</sequence>
<comment type="caution">
    <text evidence="3">The sequence shown here is derived from an EMBL/GenBank/DDBJ whole genome shotgun (WGS) entry which is preliminary data.</text>
</comment>
<gene>
    <name evidence="3" type="ORF">PMEA_00035439</name>
</gene>
<keyword evidence="1" id="KW-0862">Zinc</keyword>
<evidence type="ECO:0000259" key="2">
    <source>
        <dbReference type="PROSITE" id="PS50157"/>
    </source>
</evidence>